<keyword evidence="4" id="KW-0812">Transmembrane</keyword>
<keyword evidence="14" id="KW-0966">Cell projection</keyword>
<comment type="subcellular location">
    <subcellularLocation>
        <location evidence="1">Cell outer membrane</location>
        <topology evidence="1">Multi-pass membrane protein</topology>
    </subcellularLocation>
</comment>
<dbReference type="Proteomes" id="UP000189728">
    <property type="component" value="Unassembled WGS sequence"/>
</dbReference>
<feature type="chain" id="PRO_5043791043" evidence="12">
    <location>
        <begin position="21"/>
        <end position="350"/>
    </location>
</feature>
<dbReference type="GO" id="GO:0046930">
    <property type="term" value="C:pore complex"/>
    <property type="evidence" value="ECO:0007669"/>
    <property type="project" value="UniProtKB-KW"/>
</dbReference>
<reference evidence="14 15" key="1">
    <citation type="submission" date="2016-08" db="EMBL/GenBank/DDBJ databases">
        <title>Campylobacter species from sea mammals.</title>
        <authorList>
            <person name="Gilbert M.J."/>
            <person name="Byrne B.A."/>
            <person name="Zomer A.L."/>
            <person name="Wagenaar J.A."/>
        </authorList>
    </citation>
    <scope>NUCLEOTIDE SEQUENCE [LARGE SCALE GENOMIC DNA]</scope>
    <source>
        <strain evidence="14 15">1105248</strain>
    </source>
</reference>
<organism evidence="14 15">
    <name type="scientific">Campylobacter pinnipediorum subsp. pinnipediorum</name>
    <dbReference type="NCBI Taxonomy" id="1660067"/>
    <lineage>
        <taxon>Bacteria</taxon>
        <taxon>Pseudomonadati</taxon>
        <taxon>Campylobacterota</taxon>
        <taxon>Epsilonproteobacteria</taxon>
        <taxon>Campylobacterales</taxon>
        <taxon>Campylobacteraceae</taxon>
        <taxon>Campylobacter</taxon>
    </lineage>
</organism>
<evidence type="ECO:0000256" key="4">
    <source>
        <dbReference type="ARBA" id="ARBA00022692"/>
    </source>
</evidence>
<proteinExistence type="predicted"/>
<dbReference type="GO" id="GO:0009279">
    <property type="term" value="C:cell outer membrane"/>
    <property type="evidence" value="ECO:0007669"/>
    <property type="project" value="UniProtKB-SubCell"/>
</dbReference>
<dbReference type="InterPro" id="IPR006665">
    <property type="entry name" value="OmpA-like"/>
</dbReference>
<evidence type="ECO:0000256" key="7">
    <source>
        <dbReference type="ARBA" id="ARBA00023114"/>
    </source>
</evidence>
<feature type="signal peptide" evidence="12">
    <location>
        <begin position="1"/>
        <end position="20"/>
    </location>
</feature>
<dbReference type="InterPro" id="IPR028974">
    <property type="entry name" value="TSP_type-3_rpt"/>
</dbReference>
<dbReference type="SUPFAM" id="SSF103647">
    <property type="entry name" value="TSP type-3 repeat"/>
    <property type="match status" value="1"/>
</dbReference>
<dbReference type="InterPro" id="IPR011250">
    <property type="entry name" value="OMP/PagP_B-barrel"/>
</dbReference>
<keyword evidence="7" id="KW-0626">Porin</keyword>
<evidence type="ECO:0000256" key="11">
    <source>
        <dbReference type="SAM" id="MobiDB-lite"/>
    </source>
</evidence>
<dbReference type="SUPFAM" id="SSF103088">
    <property type="entry name" value="OmpA-like"/>
    <property type="match status" value="1"/>
</dbReference>
<gene>
    <name evidence="14" type="ORF">BFG04_06730</name>
</gene>
<comment type="caution">
    <text evidence="14">The sequence shown here is derived from an EMBL/GenBank/DDBJ whole genome shotgun (WGS) entry which is preliminary data.</text>
</comment>
<dbReference type="RefSeq" id="WP_069637757.1">
    <property type="nucleotide sequence ID" value="NZ_CP012548.1"/>
</dbReference>
<keyword evidence="2" id="KW-0813">Transport</keyword>
<dbReference type="InterPro" id="IPR027385">
    <property type="entry name" value="Beta-barrel_OMP"/>
</dbReference>
<keyword evidence="14" id="KW-0282">Flagellum</keyword>
<dbReference type="PANTHER" id="PTHR30329">
    <property type="entry name" value="STATOR ELEMENT OF FLAGELLAR MOTOR COMPLEX"/>
    <property type="match status" value="1"/>
</dbReference>
<dbReference type="Gene3D" id="3.30.1330.60">
    <property type="entry name" value="OmpA-like domain"/>
    <property type="match status" value="1"/>
</dbReference>
<sequence length="350" mass="38740">MKKIALALVSASAIFAADMAYNYEVTPTVGGVRSEGNLDLTRDQFNIGITAARNLEDMFFDQIQIGMNYTRNIKETIMDSKTKKNVTRKGHVTRYHADVVKNLIDFSDNVGAYGLVGAGYEDISKKFIANERGGFGEYGLGLRFQVTDNFALKAEAKDAIKFDHGDHNWFYTLGFAIGLDAKNTPAPMVKPEPIVVEQTPMVEPVSMDDDNDGVINELDRCPNTPAGVVVDENGCEKVIILRDLDVNFAFDSYKVNASYAEEIRKVAEFMSENPAYRVLLKGHTDSVGAEAYNQKLSEKRANAVSQALQYFGVDANKIKTVGYGETRPVAPNNTKEGRAENRRVEATFNK</sequence>
<evidence type="ECO:0000313" key="15">
    <source>
        <dbReference type="Proteomes" id="UP000189728"/>
    </source>
</evidence>
<dbReference type="Pfam" id="PF13505">
    <property type="entry name" value="OMP_b-brl"/>
    <property type="match status" value="1"/>
</dbReference>
<name>A0AAX0L8G7_9BACT</name>
<dbReference type="AlphaFoldDB" id="A0AAX0L8G7"/>
<feature type="domain" description="OmpA-like" evidence="13">
    <location>
        <begin position="235"/>
        <end position="350"/>
    </location>
</feature>
<accession>A0AAX0L8G7</accession>
<evidence type="ECO:0000259" key="13">
    <source>
        <dbReference type="PROSITE" id="PS51123"/>
    </source>
</evidence>
<dbReference type="EMBL" id="MCRK01000046">
    <property type="protein sequence ID" value="OPA74413.1"/>
    <property type="molecule type" value="Genomic_DNA"/>
</dbReference>
<dbReference type="InterPro" id="IPR036737">
    <property type="entry name" value="OmpA-like_sf"/>
</dbReference>
<dbReference type="PANTHER" id="PTHR30329:SF21">
    <property type="entry name" value="LIPOPROTEIN YIAD-RELATED"/>
    <property type="match status" value="1"/>
</dbReference>
<keyword evidence="5 12" id="KW-0732">Signal</keyword>
<keyword evidence="3" id="KW-1134">Transmembrane beta strand</keyword>
<evidence type="ECO:0000256" key="6">
    <source>
        <dbReference type="ARBA" id="ARBA00023065"/>
    </source>
</evidence>
<evidence type="ECO:0000313" key="14">
    <source>
        <dbReference type="EMBL" id="OPA74413.1"/>
    </source>
</evidence>
<dbReference type="InterPro" id="IPR006664">
    <property type="entry name" value="OMP_bac"/>
</dbReference>
<dbReference type="CDD" id="cd07185">
    <property type="entry name" value="OmpA_C-like"/>
    <property type="match status" value="1"/>
</dbReference>
<dbReference type="PRINTS" id="PR01021">
    <property type="entry name" value="OMPADOMAIN"/>
</dbReference>
<keyword evidence="6" id="KW-0406">Ion transport</keyword>
<feature type="compositionally biased region" description="Basic and acidic residues" evidence="11">
    <location>
        <begin position="335"/>
        <end position="350"/>
    </location>
</feature>
<evidence type="ECO:0000256" key="10">
    <source>
        <dbReference type="PROSITE-ProRule" id="PRU00473"/>
    </source>
</evidence>
<evidence type="ECO:0000256" key="5">
    <source>
        <dbReference type="ARBA" id="ARBA00022729"/>
    </source>
</evidence>
<dbReference type="GO" id="GO:0006811">
    <property type="term" value="P:monoatomic ion transport"/>
    <property type="evidence" value="ECO:0007669"/>
    <property type="project" value="UniProtKB-KW"/>
</dbReference>
<dbReference type="SUPFAM" id="SSF56925">
    <property type="entry name" value="OMPA-like"/>
    <property type="match status" value="1"/>
</dbReference>
<dbReference type="Pfam" id="PF00691">
    <property type="entry name" value="OmpA"/>
    <property type="match status" value="1"/>
</dbReference>
<keyword evidence="9" id="KW-0998">Cell outer membrane</keyword>
<keyword evidence="8 10" id="KW-0472">Membrane</keyword>
<dbReference type="InterPro" id="IPR050330">
    <property type="entry name" value="Bact_OuterMem_StrucFunc"/>
</dbReference>
<dbReference type="GO" id="GO:0015288">
    <property type="term" value="F:porin activity"/>
    <property type="evidence" value="ECO:0007669"/>
    <property type="project" value="UniProtKB-KW"/>
</dbReference>
<evidence type="ECO:0000256" key="12">
    <source>
        <dbReference type="SAM" id="SignalP"/>
    </source>
</evidence>
<feature type="region of interest" description="Disordered" evidence="11">
    <location>
        <begin position="324"/>
        <end position="350"/>
    </location>
</feature>
<dbReference type="PROSITE" id="PS51123">
    <property type="entry name" value="OMPA_2"/>
    <property type="match status" value="1"/>
</dbReference>
<keyword evidence="14" id="KW-0969">Cilium</keyword>
<evidence type="ECO:0000256" key="3">
    <source>
        <dbReference type="ARBA" id="ARBA00022452"/>
    </source>
</evidence>
<evidence type="ECO:0000256" key="2">
    <source>
        <dbReference type="ARBA" id="ARBA00022448"/>
    </source>
</evidence>
<evidence type="ECO:0000256" key="1">
    <source>
        <dbReference type="ARBA" id="ARBA00004571"/>
    </source>
</evidence>
<evidence type="ECO:0000256" key="8">
    <source>
        <dbReference type="ARBA" id="ARBA00023136"/>
    </source>
</evidence>
<dbReference type="Gene3D" id="2.40.160.20">
    <property type="match status" value="1"/>
</dbReference>
<protein>
    <submittedName>
        <fullName evidence="14">Flagellar motor protein MotB</fullName>
    </submittedName>
</protein>
<evidence type="ECO:0000256" key="9">
    <source>
        <dbReference type="ARBA" id="ARBA00023237"/>
    </source>
</evidence>
<dbReference type="GO" id="GO:0005509">
    <property type="term" value="F:calcium ion binding"/>
    <property type="evidence" value="ECO:0007669"/>
    <property type="project" value="InterPro"/>
</dbReference>